<organism evidence="7 8">
    <name type="scientific">Virgibacillus tibetensis</name>
    <dbReference type="NCBI Taxonomy" id="3042313"/>
    <lineage>
        <taxon>Bacteria</taxon>
        <taxon>Bacillati</taxon>
        <taxon>Bacillota</taxon>
        <taxon>Bacilli</taxon>
        <taxon>Bacillales</taxon>
        <taxon>Bacillaceae</taxon>
        <taxon>Virgibacillus</taxon>
    </lineage>
</organism>
<dbReference type="Gene3D" id="3.90.79.10">
    <property type="entry name" value="Nucleoside Triphosphate Pyrophosphohydrolase"/>
    <property type="match status" value="1"/>
</dbReference>
<dbReference type="PROSITE" id="PS51462">
    <property type="entry name" value="NUDIX"/>
    <property type="match status" value="1"/>
</dbReference>
<evidence type="ECO:0000256" key="1">
    <source>
        <dbReference type="ARBA" id="ARBA00001946"/>
    </source>
</evidence>
<evidence type="ECO:0000256" key="4">
    <source>
        <dbReference type="ARBA" id="ARBA00022801"/>
    </source>
</evidence>
<keyword evidence="8" id="KW-1185">Reference proteome</keyword>
<name>A0ABU6KKS3_9BACI</name>
<comment type="cofactor">
    <cofactor evidence="1">
        <name>Mg(2+)</name>
        <dbReference type="ChEBI" id="CHEBI:18420"/>
    </cofactor>
</comment>
<dbReference type="PANTHER" id="PTHR43758:SF2">
    <property type="entry name" value="OXIDIZED PURINE NUCLEOSIDE TRIPHOSPHATE HYDROLASE"/>
    <property type="match status" value="1"/>
</dbReference>
<comment type="similarity">
    <text evidence="2">Belongs to the Nudix hydrolase family.</text>
</comment>
<dbReference type="EMBL" id="JARZFX010000019">
    <property type="protein sequence ID" value="MEC5425798.1"/>
    <property type="molecule type" value="Genomic_DNA"/>
</dbReference>
<accession>A0ABU6KKS3</accession>
<evidence type="ECO:0000259" key="6">
    <source>
        <dbReference type="PROSITE" id="PS51462"/>
    </source>
</evidence>
<gene>
    <name evidence="7" type="ORF">QGM71_20230</name>
</gene>
<evidence type="ECO:0000256" key="3">
    <source>
        <dbReference type="ARBA" id="ARBA00022723"/>
    </source>
</evidence>
<protein>
    <submittedName>
        <fullName evidence="7">8-oxo-dGTP diphosphatase</fullName>
    </submittedName>
</protein>
<evidence type="ECO:0000256" key="5">
    <source>
        <dbReference type="ARBA" id="ARBA00022842"/>
    </source>
</evidence>
<dbReference type="RefSeq" id="WP_327609328.1">
    <property type="nucleotide sequence ID" value="NZ_JARZFX010000019.1"/>
</dbReference>
<reference evidence="7 8" key="1">
    <citation type="journal article" date="2024" name="Int. J. Syst. Evol. Microbiol.">
        <title>Virgibacillus tibetensis sp. nov., isolated from salt lake on the Tibetan Plateau of China.</title>
        <authorList>
            <person name="Phurbu D."/>
            <person name="Liu Z.-X."/>
            <person name="Wang R."/>
            <person name="Zheng Y.-Y."/>
            <person name="Liu H.-C."/>
            <person name="Zhou Y.-G."/>
            <person name="Yu Y.-J."/>
            <person name="Li A.-H."/>
        </authorList>
    </citation>
    <scope>NUCLEOTIDE SEQUENCE [LARGE SCALE GENOMIC DNA]</scope>
    <source>
        <strain evidence="7 8">C22-A2</strain>
    </source>
</reference>
<keyword evidence="5" id="KW-0460">Magnesium</keyword>
<proteinExistence type="inferred from homology"/>
<keyword evidence="4" id="KW-0378">Hydrolase</keyword>
<dbReference type="InterPro" id="IPR000086">
    <property type="entry name" value="NUDIX_hydrolase_dom"/>
</dbReference>
<dbReference type="InterPro" id="IPR015797">
    <property type="entry name" value="NUDIX_hydrolase-like_dom_sf"/>
</dbReference>
<dbReference type="PANTHER" id="PTHR43758">
    <property type="entry name" value="7,8-DIHYDRO-8-OXOGUANINE TRIPHOSPHATASE"/>
    <property type="match status" value="1"/>
</dbReference>
<dbReference type="SUPFAM" id="SSF55811">
    <property type="entry name" value="Nudix"/>
    <property type="match status" value="1"/>
</dbReference>
<keyword evidence="3" id="KW-0479">Metal-binding</keyword>
<evidence type="ECO:0000313" key="7">
    <source>
        <dbReference type="EMBL" id="MEC5425798.1"/>
    </source>
</evidence>
<dbReference type="CDD" id="cd18886">
    <property type="entry name" value="NUDIX_MutT_Nudt1"/>
    <property type="match status" value="1"/>
</dbReference>
<evidence type="ECO:0000313" key="8">
    <source>
        <dbReference type="Proteomes" id="UP001335737"/>
    </source>
</evidence>
<feature type="domain" description="Nudix hydrolase" evidence="6">
    <location>
        <begin position="1"/>
        <end position="160"/>
    </location>
</feature>
<comment type="caution">
    <text evidence="7">The sequence shown here is derived from an EMBL/GenBank/DDBJ whole genome shotgun (WGS) entry which is preliminary data.</text>
</comment>
<dbReference type="Proteomes" id="UP001335737">
    <property type="component" value="Unassembled WGS sequence"/>
</dbReference>
<dbReference type="Pfam" id="PF00293">
    <property type="entry name" value="NUDIX"/>
    <property type="match status" value="1"/>
</dbReference>
<evidence type="ECO:0000256" key="2">
    <source>
        <dbReference type="ARBA" id="ARBA00005582"/>
    </source>
</evidence>
<sequence length="160" mass="18782">MYKHTLCFIKKKDKILMLNRKYSPLKGLWNGVGGKIDEGETETQCVIREVKEETEIDVSIEQIKYKGIITYEFDNSFKGGIHIYLVDIPNEYEYLTPKTTDEGILDWKEITWLLSEDNYGVDVMIPRLLPTLIIDPNEYQHNFVIENNDIKEYTLNKIVN</sequence>